<gene>
    <name evidence="6" type="ORF">GCM10025781_09770</name>
</gene>
<keyword evidence="4 6" id="KW-0067">ATP-binding</keyword>
<dbReference type="InterPro" id="IPR017871">
    <property type="entry name" value="ABC_transporter-like_CS"/>
</dbReference>
<dbReference type="PROSITE" id="PS00211">
    <property type="entry name" value="ABC_TRANSPORTER_1"/>
    <property type="match status" value="1"/>
</dbReference>
<evidence type="ECO:0000256" key="2">
    <source>
        <dbReference type="ARBA" id="ARBA00022448"/>
    </source>
</evidence>
<dbReference type="Proteomes" id="UP001501446">
    <property type="component" value="Unassembled WGS sequence"/>
</dbReference>
<keyword evidence="2" id="KW-0813">Transport</keyword>
<evidence type="ECO:0000256" key="1">
    <source>
        <dbReference type="ARBA" id="ARBA00005417"/>
    </source>
</evidence>
<dbReference type="Pfam" id="PF00005">
    <property type="entry name" value="ABC_tran"/>
    <property type="match status" value="1"/>
</dbReference>
<dbReference type="InterPro" id="IPR003439">
    <property type="entry name" value="ABC_transporter-like_ATP-bd"/>
</dbReference>
<dbReference type="Gene3D" id="3.40.50.300">
    <property type="entry name" value="P-loop containing nucleotide triphosphate hydrolases"/>
    <property type="match status" value="1"/>
</dbReference>
<dbReference type="RefSeq" id="WP_345310763.1">
    <property type="nucleotide sequence ID" value="NZ_BAABLN010000009.1"/>
</dbReference>
<comment type="similarity">
    <text evidence="1">Belongs to the ABC transporter superfamily.</text>
</comment>
<comment type="caution">
    <text evidence="6">The sequence shown here is derived from an EMBL/GenBank/DDBJ whole genome shotgun (WGS) entry which is preliminary data.</text>
</comment>
<dbReference type="EMBL" id="BAABLN010000009">
    <property type="protein sequence ID" value="GAA4694237.1"/>
    <property type="molecule type" value="Genomic_DNA"/>
</dbReference>
<keyword evidence="3" id="KW-0547">Nucleotide-binding</keyword>
<organism evidence="6 7">
    <name type="scientific">Kocuria gwangalliensis</name>
    <dbReference type="NCBI Taxonomy" id="501592"/>
    <lineage>
        <taxon>Bacteria</taxon>
        <taxon>Bacillati</taxon>
        <taxon>Actinomycetota</taxon>
        <taxon>Actinomycetes</taxon>
        <taxon>Micrococcales</taxon>
        <taxon>Micrococcaceae</taxon>
        <taxon>Kocuria</taxon>
    </lineage>
</organism>
<dbReference type="InterPro" id="IPR027417">
    <property type="entry name" value="P-loop_NTPase"/>
</dbReference>
<dbReference type="SMART" id="SM00382">
    <property type="entry name" value="AAA"/>
    <property type="match status" value="1"/>
</dbReference>
<dbReference type="PROSITE" id="PS50893">
    <property type="entry name" value="ABC_TRANSPORTER_2"/>
    <property type="match status" value="1"/>
</dbReference>
<evidence type="ECO:0000259" key="5">
    <source>
        <dbReference type="PROSITE" id="PS50893"/>
    </source>
</evidence>
<evidence type="ECO:0000313" key="6">
    <source>
        <dbReference type="EMBL" id="GAA4694237.1"/>
    </source>
</evidence>
<feature type="domain" description="ABC transporter" evidence="5">
    <location>
        <begin position="6"/>
        <end position="241"/>
    </location>
</feature>
<accession>A0ABP8WSL2</accession>
<keyword evidence="7" id="KW-1185">Reference proteome</keyword>
<name>A0ABP8WSL2_9MICC</name>
<reference evidence="7" key="1">
    <citation type="journal article" date="2019" name="Int. J. Syst. Evol. Microbiol.">
        <title>The Global Catalogue of Microorganisms (GCM) 10K type strain sequencing project: providing services to taxonomists for standard genome sequencing and annotation.</title>
        <authorList>
            <consortium name="The Broad Institute Genomics Platform"/>
            <consortium name="The Broad Institute Genome Sequencing Center for Infectious Disease"/>
            <person name="Wu L."/>
            <person name="Ma J."/>
        </authorList>
    </citation>
    <scope>NUCLEOTIDE SEQUENCE [LARGE SCALE GENOMIC DNA]</scope>
    <source>
        <strain evidence="7">JCM 18958</strain>
    </source>
</reference>
<dbReference type="PANTHER" id="PTHR43117:SF4">
    <property type="entry name" value="OSMOPROTECTANT IMPORT ATP-BINDING PROTEIN OSMV"/>
    <property type="match status" value="1"/>
</dbReference>
<dbReference type="GO" id="GO:0005524">
    <property type="term" value="F:ATP binding"/>
    <property type="evidence" value="ECO:0007669"/>
    <property type="project" value="UniProtKB-KW"/>
</dbReference>
<evidence type="ECO:0000256" key="4">
    <source>
        <dbReference type="ARBA" id="ARBA00022840"/>
    </source>
</evidence>
<dbReference type="InterPro" id="IPR003593">
    <property type="entry name" value="AAA+_ATPase"/>
</dbReference>
<proteinExistence type="inferred from homology"/>
<protein>
    <submittedName>
        <fullName evidence="6">ATP-binding cassette domain-containing protein</fullName>
    </submittedName>
</protein>
<evidence type="ECO:0000313" key="7">
    <source>
        <dbReference type="Proteomes" id="UP001501446"/>
    </source>
</evidence>
<sequence>MTETAIRYSGVSKVYSNGTTAVDHLDLEIPTGSLTVFVGPSGCGKTTSLRMLNRMVEPTSGTVEINGRNVADVPAAQLRRSMGYVMQQSGLMPHRTVEDNIATVPRLNGVSKSTARTNARKLLGSVGLDESLATRYPAQLSGGQQQRVGVARALAADPPILLMDEPFSAVDPVVRQDLQRELLDLQQRLHRTIVFVTHDIDEAITLGNRVAVFARGGKLAQYATPEELLRAPANDFVADFIGRDRGFRSLTFDRAPVAVHPVTVLNADTGQRSLVDSARGDTAPWQADGTTGVTDDGAHDATHAGAGIGAGAASSQGWILLVNERNAPLGWLPVDGAGNPAPREQLRVGGTLWRAGDSLRTALDAALSSPSGQAVAVHQDGSVAGVLRGDEIMRAIEEQRNERSDRRERP</sequence>
<dbReference type="SUPFAM" id="SSF52540">
    <property type="entry name" value="P-loop containing nucleoside triphosphate hydrolases"/>
    <property type="match status" value="1"/>
</dbReference>
<dbReference type="PANTHER" id="PTHR43117">
    <property type="entry name" value="OSMOPROTECTANT IMPORT ATP-BINDING PROTEIN OSMV"/>
    <property type="match status" value="1"/>
</dbReference>
<evidence type="ECO:0000256" key="3">
    <source>
        <dbReference type="ARBA" id="ARBA00022741"/>
    </source>
</evidence>